<evidence type="ECO:0000313" key="2">
    <source>
        <dbReference type="Proteomes" id="UP000202449"/>
    </source>
</evidence>
<accession>A0A0N7CF85</accession>
<sequence length="146" mass="16340">MKTTHHPIELSPVRDITRTAFIYKKPGQKDGEIYIEKDNGDTEIVTPLTRADAIALIAGLRSAFDIPDENAEKVELLQRRLDQTQDHVESISLVTAANIMFENGLRTAVLTPSRLITGQMPELEIDATRPDTITYRLKEEPLNAAD</sequence>
<dbReference type="GeneID" id="26684502"/>
<reference evidence="1 2" key="1">
    <citation type="journal article" date="2016" name="Virus Genes">
        <title>Genomic characterization of Salmonella bacteriophages isolated from India.</title>
        <authorList>
            <person name="Karpe Y.A."/>
            <person name="Kanade G.D."/>
            <person name="Pingale K.D."/>
            <person name="Arankalle V.A."/>
            <person name="Banerjee K."/>
        </authorList>
    </citation>
    <scope>NUCLEOTIDE SEQUENCE [LARGE SCALE GENOMIC DNA]</scope>
</reference>
<gene>
    <name evidence="1" type="ORF">SP37_88</name>
</gene>
<keyword evidence="2" id="KW-1185">Reference proteome</keyword>
<evidence type="ECO:0000313" key="1">
    <source>
        <dbReference type="EMBL" id="AKJ73955.1"/>
    </source>
</evidence>
<name>A0A0N7CF85_9CAUD</name>
<dbReference type="RefSeq" id="YP_009221454.1">
    <property type="nucleotide sequence ID" value="NC_029045.1"/>
</dbReference>
<dbReference type="OrthoDB" id="12143at10239"/>
<dbReference type="Proteomes" id="UP000202449">
    <property type="component" value="Segment"/>
</dbReference>
<dbReference type="EMBL" id="KR296691">
    <property type="protein sequence ID" value="AKJ73955.1"/>
    <property type="molecule type" value="Genomic_DNA"/>
</dbReference>
<proteinExistence type="predicted"/>
<organism evidence="1 2">
    <name type="scientific">Salmonella phage 37</name>
    <dbReference type="NCBI Taxonomy" id="1654890"/>
    <lineage>
        <taxon>Viruses</taxon>
        <taxon>Duplodnaviria</taxon>
        <taxon>Heunggongvirae</taxon>
        <taxon>Uroviricota</taxon>
        <taxon>Caudoviricetes</taxon>
        <taxon>Casjensviridae</taxon>
        <taxon>Chivirus</taxon>
        <taxon>Chivirus cv37</taxon>
    </lineage>
</organism>
<dbReference type="KEGG" id="vg:26684502"/>
<protein>
    <submittedName>
        <fullName evidence="1">Uncharacterized protein</fullName>
    </submittedName>
</protein>